<dbReference type="OrthoDB" id="144689at2157"/>
<dbReference type="Proteomes" id="UP000321408">
    <property type="component" value="Chromosome"/>
</dbReference>
<dbReference type="GO" id="GO:0015948">
    <property type="term" value="P:methanogenesis"/>
    <property type="evidence" value="ECO:0007669"/>
    <property type="project" value="UniProtKB-KW"/>
</dbReference>
<dbReference type="NCBIfam" id="TIGR03288">
    <property type="entry name" value="CoB_CoM_SS_B"/>
    <property type="match status" value="1"/>
</dbReference>
<comment type="similarity">
    <text evidence="2">Belongs to the HdrB family.</text>
</comment>
<accession>A0A5B9DDK0</accession>
<dbReference type="PANTHER" id="PTHR42947">
    <property type="entry name" value="COB--COM HETERODISULFIDE REDUCTASE SUBUNIT B 1"/>
    <property type="match status" value="1"/>
</dbReference>
<dbReference type="AlphaFoldDB" id="A0A5B9DDK0"/>
<reference evidence="7 8" key="2">
    <citation type="journal article" date="2024" name="Int. J. Syst. Evol. Microbiol.">
        <title>Promethearchaeum syntrophicum gen. nov., sp. nov., an anaerobic, obligately syntrophic archaeon, the first isolate of the lineage 'Asgard' archaea, and proposal of the new archaeal phylum Promethearchaeota phyl. nov. and kingdom Promethearchaeati regn. nov.</title>
        <authorList>
            <person name="Imachi H."/>
            <person name="Nobu M.K."/>
            <person name="Kato S."/>
            <person name="Takaki Y."/>
            <person name="Miyazaki M."/>
            <person name="Miyata M."/>
            <person name="Ogawara M."/>
            <person name="Saito Y."/>
            <person name="Sakai S."/>
            <person name="Tahara Y.O."/>
            <person name="Takano Y."/>
            <person name="Tasumi E."/>
            <person name="Uematsu K."/>
            <person name="Yoshimura T."/>
            <person name="Itoh T."/>
            <person name="Ohkuma M."/>
            <person name="Takai K."/>
        </authorList>
    </citation>
    <scope>NUCLEOTIDE SEQUENCE [LARGE SCALE GENOMIC DNA]</scope>
    <source>
        <strain evidence="7 8">MK-D1</strain>
    </source>
</reference>
<dbReference type="RefSeq" id="WP_147664283.1">
    <property type="nucleotide sequence ID" value="NZ_CP042905.2"/>
</dbReference>
<gene>
    <name evidence="7" type="primary">hdrB</name>
    <name evidence="7" type="ORF">DSAG12_03223</name>
</gene>
<dbReference type="Pfam" id="PF02754">
    <property type="entry name" value="CCG"/>
    <property type="match status" value="2"/>
</dbReference>
<keyword evidence="8" id="KW-1185">Reference proteome</keyword>
<dbReference type="Gene3D" id="1.20.1050.140">
    <property type="match status" value="1"/>
</dbReference>
<feature type="domain" description="Cysteine-rich" evidence="6">
    <location>
        <begin position="306"/>
        <end position="386"/>
    </location>
</feature>
<feature type="repeat" description="TPR" evidence="5">
    <location>
        <begin position="56"/>
        <end position="89"/>
    </location>
</feature>
<dbReference type="InterPro" id="IPR004017">
    <property type="entry name" value="Cys_rich_dom"/>
</dbReference>
<dbReference type="SMART" id="SM00028">
    <property type="entry name" value="TPR"/>
    <property type="match status" value="5"/>
</dbReference>
<protein>
    <submittedName>
        <fullName evidence="7">CoB--CoM heterodisulfide reductase subunit B</fullName>
        <ecNumber evidence="7">1.8.98.1</ecNumber>
    </submittedName>
</protein>
<dbReference type="Pfam" id="PF13374">
    <property type="entry name" value="TPR_10"/>
    <property type="match status" value="1"/>
</dbReference>
<keyword evidence="4 7" id="KW-0560">Oxidoreductase</keyword>
<dbReference type="InterPro" id="IPR011990">
    <property type="entry name" value="TPR-like_helical_dom_sf"/>
</dbReference>
<reference evidence="7 8" key="1">
    <citation type="journal article" date="2020" name="Nature">
        <title>Isolation of an archaeon at the prokaryote-eukaryote interface.</title>
        <authorList>
            <person name="Imachi H."/>
            <person name="Nobu M.K."/>
            <person name="Nakahara N."/>
            <person name="Morono Y."/>
            <person name="Ogawara M."/>
            <person name="Takaki Y."/>
            <person name="Takano Y."/>
            <person name="Uematsu K."/>
            <person name="Ikuta T."/>
            <person name="Ito M."/>
            <person name="Matsui Y."/>
            <person name="Miyazaki M."/>
            <person name="Murata K."/>
            <person name="Saito Y."/>
            <person name="Sakai S."/>
            <person name="Song C."/>
            <person name="Tasumi E."/>
            <person name="Yamanaka Y."/>
            <person name="Yamaguchi T."/>
            <person name="Kamagata Y."/>
            <person name="Tamaki H."/>
            <person name="Takai K."/>
        </authorList>
    </citation>
    <scope>NUCLEOTIDE SEQUENCE [LARGE SCALE GENOMIC DNA]</scope>
    <source>
        <strain evidence="7 8">MK-D1</strain>
    </source>
</reference>
<dbReference type="GeneID" id="41331193"/>
<dbReference type="EMBL" id="CP042905">
    <property type="protein sequence ID" value="QEE17389.1"/>
    <property type="molecule type" value="Genomic_DNA"/>
</dbReference>
<comment type="pathway">
    <text evidence="1">Cofactor metabolism; coenzyme M-coenzyme B heterodisulfide reduction; coenzyme B and coenzyme M from coenzyme M-coenzyme B heterodisulfide: step 1/1.</text>
</comment>
<keyword evidence="3" id="KW-0484">Methanogenesis</keyword>
<sequence length="612" mass="70205">MKKNNEQINENIMKIKDQPESIQQLIDLGKIYLQKHDILEARYYFLNAINQYPDKVDGYLSMGMFAYKDNNLDVAHDYFNQAIDIDEENINAWLGLAKINLKLTALTSTKRYIKRALKLAPKNPEVLLIWGVYNFLIHKYGLSEKILLQVVSSSKNETFLNATFYLGLLYAKQREFMKAASKFRHLSEIETYKDRNLFNDAVVQNNLGVIEFQLGNYDKAEEIFKNLLVRKTTFESTVLMNLAQMYWIQDKIDDAVKSINQAHNIDVKIWPWMQELNEYLQTGEEGLANKIKSLLKHNPDGLNLSMYLGCVIPNRYPFIEAASRHVLDFFEIGIQELEGASCCPAPGVFRSFDFLTWYVVGARNITLSEKLGVDMCTMCNGCYGTLNDVNWELKENKSIRDEVNQKLKDIDREFKGSINVRHIIDVFYNSVGVKEIKKKIVNPMKLNVAVHYGCHLLKPSFNKPWKESSEAPTFFDELVEITGAKSIPYKDKMMCCGAGGAVRGGMKEVSLDFTYEKLLNMRKAGVDIIVVCCPFCHLQFDLGQIEINSIYKDKIAEPFKIPVIYYTQLLGLALGMDPFKLGLLKTPKGKGVPPFIPVESIFSRYIEQIDWI</sequence>
<dbReference type="Gene3D" id="1.25.40.10">
    <property type="entry name" value="Tetratricopeptide repeat domain"/>
    <property type="match status" value="2"/>
</dbReference>
<dbReference type="Pfam" id="PF13432">
    <property type="entry name" value="TPR_16"/>
    <property type="match status" value="1"/>
</dbReference>
<evidence type="ECO:0000256" key="1">
    <source>
        <dbReference type="ARBA" id="ARBA00004808"/>
    </source>
</evidence>
<organism evidence="7 8">
    <name type="scientific">Promethearchaeum syntrophicum</name>
    <dbReference type="NCBI Taxonomy" id="2594042"/>
    <lineage>
        <taxon>Archaea</taxon>
        <taxon>Promethearchaeati</taxon>
        <taxon>Promethearchaeota</taxon>
        <taxon>Promethearchaeia</taxon>
        <taxon>Promethearchaeales</taxon>
        <taxon>Promethearchaeaceae</taxon>
        <taxon>Promethearchaeum</taxon>
    </lineage>
</organism>
<evidence type="ECO:0000313" key="7">
    <source>
        <dbReference type="EMBL" id="QEE17389.1"/>
    </source>
</evidence>
<evidence type="ECO:0000256" key="3">
    <source>
        <dbReference type="ARBA" id="ARBA00022994"/>
    </source>
</evidence>
<dbReference type="PANTHER" id="PTHR42947:SF1">
    <property type="entry name" value="COB--COM HETERODISULFIDE REDUCTASE SUBUNIT B 1"/>
    <property type="match status" value="1"/>
</dbReference>
<evidence type="ECO:0000256" key="2">
    <source>
        <dbReference type="ARBA" id="ARBA00010431"/>
    </source>
</evidence>
<dbReference type="GO" id="GO:0051912">
    <property type="term" value="F:CoB--CoM heterodisulfide reductase activity"/>
    <property type="evidence" value="ECO:0007669"/>
    <property type="project" value="UniProtKB-EC"/>
</dbReference>
<keyword evidence="5" id="KW-0802">TPR repeat</keyword>
<dbReference type="SUPFAM" id="SSF48452">
    <property type="entry name" value="TPR-like"/>
    <property type="match status" value="2"/>
</dbReference>
<dbReference type="InterPro" id="IPR019734">
    <property type="entry name" value="TPR_rpt"/>
</dbReference>
<dbReference type="EC" id="1.8.98.1" evidence="7"/>
<dbReference type="InterPro" id="IPR017678">
    <property type="entry name" value="CoB/CoM_hetero-S_Rdtase_bsu"/>
</dbReference>
<feature type="repeat" description="TPR" evidence="5">
    <location>
        <begin position="22"/>
        <end position="55"/>
    </location>
</feature>
<evidence type="ECO:0000256" key="4">
    <source>
        <dbReference type="ARBA" id="ARBA00023002"/>
    </source>
</evidence>
<feature type="domain" description="Cysteine-rich" evidence="6">
    <location>
        <begin position="448"/>
        <end position="541"/>
    </location>
</feature>
<evidence type="ECO:0000259" key="6">
    <source>
        <dbReference type="Pfam" id="PF02754"/>
    </source>
</evidence>
<name>A0A5B9DDK0_9ARCH</name>
<dbReference type="InterPro" id="IPR051278">
    <property type="entry name" value="HdrB/HdrD_reductase"/>
</dbReference>
<evidence type="ECO:0000313" key="8">
    <source>
        <dbReference type="Proteomes" id="UP000321408"/>
    </source>
</evidence>
<proteinExistence type="inferred from homology"/>
<dbReference type="UniPathway" id="UPA00647">
    <property type="reaction ID" value="UER00700"/>
</dbReference>
<dbReference type="KEGG" id="psyt:DSAG12_03223"/>
<evidence type="ECO:0000256" key="5">
    <source>
        <dbReference type="PROSITE-ProRule" id="PRU00339"/>
    </source>
</evidence>
<dbReference type="PROSITE" id="PS50005">
    <property type="entry name" value="TPR"/>
    <property type="match status" value="2"/>
</dbReference>